<dbReference type="GO" id="GO:0048038">
    <property type="term" value="F:quinone binding"/>
    <property type="evidence" value="ECO:0007669"/>
    <property type="project" value="UniProtKB-KW"/>
</dbReference>
<name>A0A7W1WYH6_9GAMM</name>
<dbReference type="SUPFAM" id="SSF52799">
    <property type="entry name" value="(Phosphotyrosine protein) phosphatases II"/>
    <property type="match status" value="1"/>
</dbReference>
<evidence type="ECO:0000259" key="7">
    <source>
        <dbReference type="Pfam" id="PF04273"/>
    </source>
</evidence>
<keyword evidence="4" id="KW-0274">FAD</keyword>
<dbReference type="GO" id="GO:0016787">
    <property type="term" value="F:hydrolase activity"/>
    <property type="evidence" value="ECO:0007669"/>
    <property type="project" value="InterPro"/>
</dbReference>
<dbReference type="PANTHER" id="PTHR10632:SF2">
    <property type="entry name" value="SULFIDE:QUINONE OXIDOREDUCTASE, MITOCHONDRIAL"/>
    <property type="match status" value="1"/>
</dbReference>
<comment type="caution">
    <text evidence="8">The sequence shown here is derived from an EMBL/GenBank/DDBJ whole genome shotgun (WGS) entry which is preliminary data.</text>
</comment>
<dbReference type="RefSeq" id="WP_181739219.1">
    <property type="nucleotide sequence ID" value="NZ_JACEMT010000046.1"/>
</dbReference>
<evidence type="ECO:0000313" key="8">
    <source>
        <dbReference type="EMBL" id="MBA4502431.1"/>
    </source>
</evidence>
<feature type="domain" description="Beta-lactamase hydrolase-like protein phosphatase-like" evidence="7">
    <location>
        <begin position="2"/>
        <end position="109"/>
    </location>
</feature>
<dbReference type="PANTHER" id="PTHR10632">
    <property type="entry name" value="SULFIDE:QUINONE OXIDOREDUCTASE"/>
    <property type="match status" value="1"/>
</dbReference>
<dbReference type="InterPro" id="IPR005939">
    <property type="entry name" value="BLH_phosphatase-like"/>
</dbReference>
<keyword evidence="6" id="KW-0560">Oxidoreductase</keyword>
<keyword evidence="9" id="KW-1185">Reference proteome</keyword>
<dbReference type="SUPFAM" id="SSF51905">
    <property type="entry name" value="FAD/NAD(P)-binding domain"/>
    <property type="match status" value="2"/>
</dbReference>
<dbReference type="InterPro" id="IPR036188">
    <property type="entry name" value="FAD/NAD-bd_sf"/>
</dbReference>
<dbReference type="Proteomes" id="UP000538931">
    <property type="component" value="Unassembled WGS sequence"/>
</dbReference>
<dbReference type="NCBIfam" id="TIGR01244">
    <property type="entry name" value="TIGR01244 family sulfur transferase"/>
    <property type="match status" value="1"/>
</dbReference>
<evidence type="ECO:0000256" key="5">
    <source>
        <dbReference type="ARBA" id="ARBA00022946"/>
    </source>
</evidence>
<organism evidence="8 9">
    <name type="scientific">Marinobacterium marinum</name>
    <dbReference type="NCBI Taxonomy" id="2756129"/>
    <lineage>
        <taxon>Bacteria</taxon>
        <taxon>Pseudomonadati</taxon>
        <taxon>Pseudomonadota</taxon>
        <taxon>Gammaproteobacteria</taxon>
        <taxon>Oceanospirillales</taxon>
        <taxon>Oceanospirillaceae</taxon>
        <taxon>Marinobacterium</taxon>
    </lineage>
</organism>
<dbReference type="Gene3D" id="3.90.190.10">
    <property type="entry name" value="Protein tyrosine phosphatase superfamily"/>
    <property type="match status" value="1"/>
</dbReference>
<evidence type="ECO:0000313" key="9">
    <source>
        <dbReference type="Proteomes" id="UP000538931"/>
    </source>
</evidence>
<keyword evidence="5" id="KW-0809">Transit peptide</keyword>
<comment type="cofactor">
    <cofactor evidence="1">
        <name>FAD</name>
        <dbReference type="ChEBI" id="CHEBI:57692"/>
    </cofactor>
</comment>
<dbReference type="GO" id="GO:0070224">
    <property type="term" value="F:sulfide:quinone oxidoreductase activity"/>
    <property type="evidence" value="ECO:0007669"/>
    <property type="project" value="TreeGrafter"/>
</dbReference>
<keyword evidence="2" id="KW-0285">Flavoprotein</keyword>
<dbReference type="AlphaFoldDB" id="A0A7W1WYH6"/>
<protein>
    <submittedName>
        <fullName evidence="8">TIGR01244 family phosphatase</fullName>
    </submittedName>
</protein>
<dbReference type="Gene3D" id="3.50.50.60">
    <property type="entry name" value="FAD/NAD(P)-binding domain"/>
    <property type="match status" value="2"/>
</dbReference>
<dbReference type="FunFam" id="3.50.50.60:FF:000034">
    <property type="entry name" value="sulfide:quinone oxidoreductase, mitochondrial"/>
    <property type="match status" value="1"/>
</dbReference>
<dbReference type="InterPro" id="IPR029021">
    <property type="entry name" value="Prot-tyrosine_phosphatase-like"/>
</dbReference>
<evidence type="ECO:0000256" key="1">
    <source>
        <dbReference type="ARBA" id="ARBA00001974"/>
    </source>
</evidence>
<dbReference type="EMBL" id="JACEMT010000046">
    <property type="protein sequence ID" value="MBA4502431.1"/>
    <property type="molecule type" value="Genomic_DNA"/>
</dbReference>
<accession>A0A7W1WYH6</accession>
<evidence type="ECO:0000256" key="6">
    <source>
        <dbReference type="ARBA" id="ARBA00023002"/>
    </source>
</evidence>
<keyword evidence="3" id="KW-0874">Quinone</keyword>
<evidence type="ECO:0000256" key="2">
    <source>
        <dbReference type="ARBA" id="ARBA00022630"/>
    </source>
</evidence>
<gene>
    <name evidence="8" type="ORF">H1S06_08655</name>
</gene>
<dbReference type="InterPro" id="IPR015904">
    <property type="entry name" value="Sulphide_quinone_reductase"/>
</dbReference>
<evidence type="ECO:0000256" key="3">
    <source>
        <dbReference type="ARBA" id="ARBA00022719"/>
    </source>
</evidence>
<evidence type="ECO:0000256" key="4">
    <source>
        <dbReference type="ARBA" id="ARBA00022827"/>
    </source>
</evidence>
<dbReference type="GO" id="GO:0070221">
    <property type="term" value="P:sulfide oxidation, using sulfide:quinone oxidoreductase"/>
    <property type="evidence" value="ECO:0007669"/>
    <property type="project" value="TreeGrafter"/>
</dbReference>
<dbReference type="Pfam" id="PF04273">
    <property type="entry name" value="BLH_phosphatase"/>
    <property type="match status" value="1"/>
</dbReference>
<dbReference type="GO" id="GO:0071949">
    <property type="term" value="F:FAD binding"/>
    <property type="evidence" value="ECO:0007669"/>
    <property type="project" value="TreeGrafter"/>
</dbReference>
<dbReference type="CDD" id="cd14503">
    <property type="entry name" value="PTP-bact"/>
    <property type="match status" value="1"/>
</dbReference>
<sequence length="576" mass="63595">MDIHQLTPFLSVSPQITAADVGVAASKGFKAIICNRPEKESQDQPDLDEIREAAERHGLSWHYQPVVSGQITDADVVRFRELMNELKGPVLAFCRTGTRCSTLWALAEAPHLDADAILNTTAAAGYDLSAQRERIEQLSATTPTSPRAISKRHDVLIIGGGAAGQAVTGSLLKRRPDLDVAIIEPAQEHYYQPGWTLVGGGVFDRKQTLRAMSDVMPHQVKWYQAAAASFQPEQQLVVLEDGEQLGYRILIVAPGLTLDWDAIPGLRETLGRNGVTSNYRFDLAPYTWELVQTTRQGKALFTQPPMPIKCAGAPQKAMYLACDHWQRSGTLKDLDVEFCTAGAALFGVADYVPALMEYIDQYDINLSYQNTLIAVDGEQRLARFKVTHADGTTEEVEKSFDMLHVCPPQRAPRFISNSPLADAAGWVELNPETLQHSRYGDIFGLGDAGNTPNAKTAAAIRKQAPVVAENVLMVLDGKPPRAIYDGYGSCPLTVERGKIVLAEFGYGGKLLPSFPTWLVEGTRPSRLSWLLKEKMLPWIYWNAMLKGREWLARPEILHHRPAEHEAAAACDFADRK</sequence>
<proteinExistence type="predicted"/>
<reference evidence="8 9" key="1">
    <citation type="submission" date="2020-07" db="EMBL/GenBank/DDBJ databases">
        <title>Bacterium isolated from marien macroalgae.</title>
        <authorList>
            <person name="Zhu K."/>
            <person name="Lu D."/>
            <person name="Du Z."/>
        </authorList>
    </citation>
    <scope>NUCLEOTIDE SEQUENCE [LARGE SCALE GENOMIC DNA]</scope>
    <source>
        <strain evidence="8 9">3-1745</strain>
    </source>
</reference>